<evidence type="ECO:0000313" key="3">
    <source>
        <dbReference type="EMBL" id="CKT48046.1"/>
    </source>
</evidence>
<gene>
    <name evidence="1" type="primary">PE_PGRS59</name>
    <name evidence="1" type="ORF">ERS027646_03518</name>
    <name evidence="3" type="ORF">ERS027659_04469</name>
    <name evidence="2" type="ORF">ERS027661_04347</name>
</gene>
<dbReference type="Proteomes" id="UP000050164">
    <property type="component" value="Unassembled WGS sequence"/>
</dbReference>
<dbReference type="EMBL" id="CNGE01000841">
    <property type="protein sequence ID" value="CKT41407.1"/>
    <property type="molecule type" value="Genomic_DNA"/>
</dbReference>
<dbReference type="Proteomes" id="UP000049023">
    <property type="component" value="Unassembled WGS sequence"/>
</dbReference>
<evidence type="ECO:0000313" key="4">
    <source>
        <dbReference type="Proteomes" id="UP000048948"/>
    </source>
</evidence>
<evidence type="ECO:0000313" key="2">
    <source>
        <dbReference type="EMBL" id="CKT43337.1"/>
    </source>
</evidence>
<dbReference type="AlphaFoldDB" id="A0A655AJD0"/>
<sequence>MAGAVVSPVWPAPRALGLRAVAATATSASSALKVHPASPASRASPVDIVAAGPSAPRRLLEQLPSVTGPVEALARVEFCGQGVDLIAELG</sequence>
<organism evidence="1 4">
    <name type="scientific">Mycobacterium tuberculosis</name>
    <dbReference type="NCBI Taxonomy" id="1773"/>
    <lineage>
        <taxon>Bacteria</taxon>
        <taxon>Bacillati</taxon>
        <taxon>Actinomycetota</taxon>
        <taxon>Actinomycetes</taxon>
        <taxon>Mycobacteriales</taxon>
        <taxon>Mycobacteriaceae</taxon>
        <taxon>Mycobacterium</taxon>
        <taxon>Mycobacterium tuberculosis complex</taxon>
    </lineage>
</organism>
<dbReference type="Proteomes" id="UP000048948">
    <property type="component" value="Unassembled WGS sequence"/>
</dbReference>
<evidence type="ECO:0000313" key="6">
    <source>
        <dbReference type="Proteomes" id="UP000050164"/>
    </source>
</evidence>
<proteinExistence type="predicted"/>
<name>A0A655AJD0_MYCTX</name>
<dbReference type="EMBL" id="CNFU01001442">
    <property type="protein sequence ID" value="CKT43337.1"/>
    <property type="molecule type" value="Genomic_DNA"/>
</dbReference>
<dbReference type="EMBL" id="CNFT01001633">
    <property type="protein sequence ID" value="CKT48046.1"/>
    <property type="molecule type" value="Genomic_DNA"/>
</dbReference>
<accession>A0A655AJD0</accession>
<reference evidence="4 5" key="1">
    <citation type="submission" date="2015-03" db="EMBL/GenBank/DDBJ databases">
        <authorList>
            <consortium name="Pathogen Informatics"/>
        </authorList>
    </citation>
    <scope>NUCLEOTIDE SEQUENCE [LARGE SCALE GENOMIC DNA]</scope>
    <source>
        <strain evidence="1 4">Bir 172</strain>
        <strain evidence="3 6">Bir 185</strain>
        <strain evidence="2 5">Bir 187</strain>
    </source>
</reference>
<evidence type="ECO:0000313" key="5">
    <source>
        <dbReference type="Proteomes" id="UP000049023"/>
    </source>
</evidence>
<protein>
    <submittedName>
        <fullName evidence="1">PE-PGRS family protein</fullName>
    </submittedName>
</protein>
<evidence type="ECO:0000313" key="1">
    <source>
        <dbReference type="EMBL" id="CKT41407.1"/>
    </source>
</evidence>